<dbReference type="RefSeq" id="WP_194271062.1">
    <property type="nucleotide sequence ID" value="NZ_BKBW01000023.1"/>
</dbReference>
<accession>A0A5A7MJR2</accession>
<protein>
    <recommendedName>
        <fullName evidence="4">Putative HNH nuclease YajD</fullName>
    </recommendedName>
</protein>
<reference evidence="6 7" key="1">
    <citation type="journal article" date="2019" name="Microbiol. Resour. Announc.">
        <title>Draft Genome Sequence of Comamonas testosteroni TA441, a Bacterium That Has a Cryptic Phenol Degradation Gene Cluster.</title>
        <authorList>
            <person name="Arai H."/>
            <person name="Ishii M."/>
        </authorList>
    </citation>
    <scope>NUCLEOTIDE SEQUENCE [LARGE SCALE GENOMIC DNA]</scope>
    <source>
        <strain evidence="6 7">TA441</strain>
    </source>
</reference>
<evidence type="ECO:0000259" key="5">
    <source>
        <dbReference type="SMART" id="SM00507"/>
    </source>
</evidence>
<organism evidence="6 7">
    <name type="scientific">Comamonas testosteroni</name>
    <name type="common">Pseudomonas testosteroni</name>
    <dbReference type="NCBI Taxonomy" id="285"/>
    <lineage>
        <taxon>Bacteria</taxon>
        <taxon>Pseudomonadati</taxon>
        <taxon>Pseudomonadota</taxon>
        <taxon>Betaproteobacteria</taxon>
        <taxon>Burkholderiales</taxon>
        <taxon>Comamonadaceae</taxon>
        <taxon>Comamonas</taxon>
    </lineage>
</organism>
<dbReference type="Proteomes" id="UP000323105">
    <property type="component" value="Unassembled WGS sequence"/>
</dbReference>
<evidence type="ECO:0000256" key="4">
    <source>
        <dbReference type="ARBA" id="ARBA00040194"/>
    </source>
</evidence>
<dbReference type="PANTHER" id="PTHR41286">
    <property type="entry name" value="HNH NUCLEASE YAJD-RELATED"/>
    <property type="match status" value="1"/>
</dbReference>
<proteinExistence type="inferred from homology"/>
<keyword evidence="2" id="KW-0378">Hydrolase</keyword>
<keyword evidence="6" id="KW-0255">Endonuclease</keyword>
<dbReference type="CDD" id="cd00085">
    <property type="entry name" value="HNHc"/>
    <property type="match status" value="1"/>
</dbReference>
<dbReference type="GO" id="GO:0003676">
    <property type="term" value="F:nucleic acid binding"/>
    <property type="evidence" value="ECO:0007669"/>
    <property type="project" value="InterPro"/>
</dbReference>
<evidence type="ECO:0000313" key="7">
    <source>
        <dbReference type="Proteomes" id="UP000323105"/>
    </source>
</evidence>
<dbReference type="GO" id="GO:0005829">
    <property type="term" value="C:cytosol"/>
    <property type="evidence" value="ECO:0007669"/>
    <property type="project" value="TreeGrafter"/>
</dbReference>
<comment type="similarity">
    <text evidence="3">Belongs to the HNH nuclease family.</text>
</comment>
<evidence type="ECO:0000256" key="1">
    <source>
        <dbReference type="ARBA" id="ARBA00022722"/>
    </source>
</evidence>
<dbReference type="EMBL" id="BKBW01000023">
    <property type="protein sequence ID" value="GEQ78057.1"/>
    <property type="molecule type" value="Genomic_DNA"/>
</dbReference>
<dbReference type="GO" id="GO:0008270">
    <property type="term" value="F:zinc ion binding"/>
    <property type="evidence" value="ECO:0007669"/>
    <property type="project" value="InterPro"/>
</dbReference>
<dbReference type="Pfam" id="PF01844">
    <property type="entry name" value="HNH"/>
    <property type="match status" value="1"/>
</dbReference>
<keyword evidence="1" id="KW-0540">Nuclease</keyword>
<dbReference type="Gene3D" id="1.10.30.50">
    <property type="match status" value="1"/>
</dbReference>
<feature type="domain" description="HNH nuclease" evidence="5">
    <location>
        <begin position="54"/>
        <end position="116"/>
    </location>
</feature>
<dbReference type="InterPro" id="IPR002711">
    <property type="entry name" value="HNH"/>
</dbReference>
<evidence type="ECO:0000256" key="3">
    <source>
        <dbReference type="ARBA" id="ARBA00038412"/>
    </source>
</evidence>
<dbReference type="GO" id="GO:0016787">
    <property type="term" value="F:hydrolase activity"/>
    <property type="evidence" value="ECO:0007669"/>
    <property type="project" value="UniProtKB-KW"/>
</dbReference>
<sequence length="132" mass="14877">MPPRPNKPCRHRGCNTLSRSSSGFCEAHQSEASGWNHPRRESAKARGYDYAWQKIREWVMQRDSGLCQPCLKLGAVSSAQEVDHIVPKAQAKRLGWTREQMDARENLQAICKACHAVKTARESRGLFTSLLA</sequence>
<dbReference type="InterPro" id="IPR003615">
    <property type="entry name" value="HNH_nuc"/>
</dbReference>
<dbReference type="GO" id="GO:0004519">
    <property type="term" value="F:endonuclease activity"/>
    <property type="evidence" value="ECO:0007669"/>
    <property type="project" value="UniProtKB-KW"/>
</dbReference>
<evidence type="ECO:0000256" key="2">
    <source>
        <dbReference type="ARBA" id="ARBA00022801"/>
    </source>
</evidence>
<name>A0A5A7MJR2_COMTE</name>
<evidence type="ECO:0000313" key="6">
    <source>
        <dbReference type="EMBL" id="GEQ78057.1"/>
    </source>
</evidence>
<comment type="caution">
    <text evidence="6">The sequence shown here is derived from an EMBL/GenBank/DDBJ whole genome shotgun (WGS) entry which is preliminary data.</text>
</comment>
<gene>
    <name evidence="6" type="ORF">CTTA_5062</name>
</gene>
<dbReference type="PANTHER" id="PTHR41286:SF1">
    <property type="entry name" value="HNH NUCLEASE YAJD-RELATED"/>
    <property type="match status" value="1"/>
</dbReference>
<dbReference type="AlphaFoldDB" id="A0A5A7MJR2"/>
<dbReference type="SMART" id="SM00507">
    <property type="entry name" value="HNHc"/>
    <property type="match status" value="1"/>
</dbReference>